<evidence type="ECO:0000313" key="2">
    <source>
        <dbReference type="EMBL" id="MCQ8186418.1"/>
    </source>
</evidence>
<name>A0A9X2LBG6_9PROT</name>
<reference evidence="2" key="1">
    <citation type="submission" date="2022-07" db="EMBL/GenBank/DDBJ databases">
        <title>Parvularcula maris sp. nov., an algicidal bacterium isolated from seawater.</title>
        <authorList>
            <person name="Li F."/>
        </authorList>
    </citation>
    <scope>NUCLEOTIDE SEQUENCE</scope>
    <source>
        <strain evidence="2">BGMRC 0090</strain>
    </source>
</reference>
<proteinExistence type="predicted"/>
<keyword evidence="3" id="KW-1185">Reference proteome</keyword>
<organism evidence="2 3">
    <name type="scientific">Parvularcula maris</name>
    <dbReference type="NCBI Taxonomy" id="2965077"/>
    <lineage>
        <taxon>Bacteria</taxon>
        <taxon>Pseudomonadati</taxon>
        <taxon>Pseudomonadota</taxon>
        <taxon>Alphaproteobacteria</taxon>
        <taxon>Parvularculales</taxon>
        <taxon>Parvularculaceae</taxon>
        <taxon>Parvularcula</taxon>
    </lineage>
</organism>
<evidence type="ECO:0008006" key="4">
    <source>
        <dbReference type="Google" id="ProtNLM"/>
    </source>
</evidence>
<evidence type="ECO:0000256" key="1">
    <source>
        <dbReference type="SAM" id="MobiDB-lite"/>
    </source>
</evidence>
<dbReference type="AlphaFoldDB" id="A0A9X2LBG6"/>
<dbReference type="Proteomes" id="UP001142610">
    <property type="component" value="Unassembled WGS sequence"/>
</dbReference>
<accession>A0A9X2LBG6</accession>
<feature type="region of interest" description="Disordered" evidence="1">
    <location>
        <begin position="116"/>
        <end position="135"/>
    </location>
</feature>
<protein>
    <recommendedName>
        <fullName evidence="4">Lipoprotein</fullName>
    </recommendedName>
</protein>
<evidence type="ECO:0000313" key="3">
    <source>
        <dbReference type="Proteomes" id="UP001142610"/>
    </source>
</evidence>
<sequence>MRSLLLAGAVCLLVGCSLQSSRTDDGIGVPGLDAGMSEEERSEYFTLVGLEKQLPRDFIGCLDENRLCYVFGSEVDAELRFEPQSGRYWFLDPDSGNTYFFNGDLRTGDPLLMVPPPVQAELPEEDDESTEDHTG</sequence>
<feature type="compositionally biased region" description="Acidic residues" evidence="1">
    <location>
        <begin position="122"/>
        <end position="135"/>
    </location>
</feature>
<comment type="caution">
    <text evidence="2">The sequence shown here is derived from an EMBL/GenBank/DDBJ whole genome shotgun (WGS) entry which is preliminary data.</text>
</comment>
<gene>
    <name evidence="2" type="ORF">NOG11_13620</name>
</gene>
<dbReference type="PROSITE" id="PS51257">
    <property type="entry name" value="PROKAR_LIPOPROTEIN"/>
    <property type="match status" value="1"/>
</dbReference>
<dbReference type="RefSeq" id="WP_256620338.1">
    <property type="nucleotide sequence ID" value="NZ_JANIBC010000018.1"/>
</dbReference>
<dbReference type="EMBL" id="JANIBC010000018">
    <property type="protein sequence ID" value="MCQ8186418.1"/>
    <property type="molecule type" value="Genomic_DNA"/>
</dbReference>